<dbReference type="GeneID" id="113993604"/>
<gene>
    <name evidence="3" type="primary">TAFA5</name>
</gene>
<dbReference type="AlphaFoldDB" id="A0A7R5K5Z9"/>
<keyword evidence="1" id="KW-0812">Transmembrane</keyword>
<sequence>MAPSPRRSSRKDANTLPSMSSTFWAIMILASLLIAYCNFNSYFGADNPQWLYMRHCPGCFQDAFELALAGGCLMEAVTLWKACPGPVNPTREAQAGAGVSGINSLSGAISETSLTVPCPLHDLTDQSQCLLPV</sequence>
<dbReference type="CTD" id="25817"/>
<dbReference type="RefSeq" id="XP_039235220.1">
    <property type="nucleotide sequence ID" value="XM_039379286.1"/>
</dbReference>
<evidence type="ECO:0000256" key="1">
    <source>
        <dbReference type="SAM" id="Phobius"/>
    </source>
</evidence>
<feature type="transmembrane region" description="Helical" evidence="1">
    <location>
        <begin position="21"/>
        <end position="43"/>
    </location>
</feature>
<keyword evidence="1" id="KW-0472">Membrane</keyword>
<evidence type="ECO:0000313" key="3">
    <source>
        <dbReference type="RefSeq" id="XP_039235220.1"/>
    </source>
</evidence>
<protein>
    <submittedName>
        <fullName evidence="3">Uncharacterized protein TAFA5</fullName>
    </submittedName>
</protein>
<organism evidence="2 3">
    <name type="scientific">Pipra filicauda</name>
    <name type="common">Wire-tailed manakin</name>
    <dbReference type="NCBI Taxonomy" id="649802"/>
    <lineage>
        <taxon>Eukaryota</taxon>
        <taxon>Metazoa</taxon>
        <taxon>Chordata</taxon>
        <taxon>Craniata</taxon>
        <taxon>Vertebrata</taxon>
        <taxon>Euteleostomi</taxon>
        <taxon>Archelosauria</taxon>
        <taxon>Archosauria</taxon>
        <taxon>Dinosauria</taxon>
        <taxon>Saurischia</taxon>
        <taxon>Theropoda</taxon>
        <taxon>Coelurosauria</taxon>
        <taxon>Aves</taxon>
        <taxon>Neognathae</taxon>
        <taxon>Neoaves</taxon>
        <taxon>Telluraves</taxon>
        <taxon>Australaves</taxon>
        <taxon>Passeriformes</taxon>
        <taxon>Pipridae</taxon>
        <taxon>Pipra</taxon>
    </lineage>
</organism>
<dbReference type="Proteomes" id="UP000504627">
    <property type="component" value="Unplaced"/>
</dbReference>
<proteinExistence type="predicted"/>
<keyword evidence="1" id="KW-1133">Transmembrane helix</keyword>
<dbReference type="InParanoid" id="A0A7R5K5Z9"/>
<keyword evidence="2" id="KW-1185">Reference proteome</keyword>
<accession>A0A7R5K5Z9</accession>
<evidence type="ECO:0000313" key="2">
    <source>
        <dbReference type="Proteomes" id="UP000504627"/>
    </source>
</evidence>
<name>A0A7R5K5Z9_9PASS</name>
<reference evidence="3" key="1">
    <citation type="submission" date="2025-08" db="UniProtKB">
        <authorList>
            <consortium name="RefSeq"/>
        </authorList>
    </citation>
    <scope>IDENTIFICATION</scope>
    <source>
        <tissue evidence="3">Muscle</tissue>
    </source>
</reference>